<organism evidence="2 3">
    <name type="scientific">Gomphosphaeria aponina SAG 52.96 = DSM 107014</name>
    <dbReference type="NCBI Taxonomy" id="1521640"/>
    <lineage>
        <taxon>Bacteria</taxon>
        <taxon>Bacillati</taxon>
        <taxon>Cyanobacteriota</taxon>
        <taxon>Cyanophyceae</taxon>
        <taxon>Oscillatoriophycideae</taxon>
        <taxon>Chroococcales</taxon>
        <taxon>Gomphosphaeriaceae</taxon>
        <taxon>Gomphosphaeria</taxon>
    </lineage>
</organism>
<sequence>MKRKYFKKIPLLLFLIFPLFPTSAQTQPVGCDGELWLQKSEIMATETAKGEVTIPNFWWAKEQYDPFGGKLVRDWLTYPEEKRIDLVVNREFWSLMDYLGRYRFVNQFGMVAREYGYSLRVFNQQEKCLAIYAYDNSSNPPKWEINLEPNGQNSLQFD</sequence>
<comment type="caution">
    <text evidence="2">The sequence shown here is derived from an EMBL/GenBank/DDBJ whole genome shotgun (WGS) entry which is preliminary data.</text>
</comment>
<evidence type="ECO:0000313" key="2">
    <source>
        <dbReference type="EMBL" id="MBR8828562.1"/>
    </source>
</evidence>
<dbReference type="EMBL" id="JADQBC010000076">
    <property type="protein sequence ID" value="MBR8828562.1"/>
    <property type="molecule type" value="Genomic_DNA"/>
</dbReference>
<gene>
    <name evidence="2" type="ORF">DSM107014_11805</name>
</gene>
<dbReference type="AlphaFoldDB" id="A0A941GRM3"/>
<reference evidence="2" key="1">
    <citation type="submission" date="2021-02" db="EMBL/GenBank/DDBJ databases">
        <title>Metagenome analyses of Stigonema ocellatum DSM 106950, Chlorogloea purpurea SAG 13.99 and Gomphosphaeria aponina DSM 107014.</title>
        <authorList>
            <person name="Marter P."/>
            <person name="Huang S."/>
        </authorList>
    </citation>
    <scope>NUCLEOTIDE SEQUENCE</scope>
    <source>
        <strain evidence="2">JP213</strain>
    </source>
</reference>
<feature type="signal peptide" evidence="1">
    <location>
        <begin position="1"/>
        <end position="26"/>
    </location>
</feature>
<name>A0A941GRM3_9CHRO</name>
<evidence type="ECO:0000313" key="3">
    <source>
        <dbReference type="Proteomes" id="UP000767446"/>
    </source>
</evidence>
<evidence type="ECO:0000256" key="1">
    <source>
        <dbReference type="SAM" id="SignalP"/>
    </source>
</evidence>
<feature type="chain" id="PRO_5037589499" evidence="1">
    <location>
        <begin position="27"/>
        <end position="158"/>
    </location>
</feature>
<accession>A0A941GRM3</accession>
<protein>
    <submittedName>
        <fullName evidence="2">Uncharacterized protein</fullName>
    </submittedName>
</protein>
<proteinExistence type="predicted"/>
<dbReference type="Proteomes" id="UP000767446">
    <property type="component" value="Unassembled WGS sequence"/>
</dbReference>
<keyword evidence="1" id="KW-0732">Signal</keyword>